<dbReference type="EMBL" id="JAUZQE010000031">
    <property type="protein sequence ID" value="MDR4126634.1"/>
    <property type="molecule type" value="Genomic_DNA"/>
</dbReference>
<proteinExistence type="predicted"/>
<name>A0ABU1D891_9BURK</name>
<dbReference type="Proteomes" id="UP001232156">
    <property type="component" value="Unassembled WGS sequence"/>
</dbReference>
<keyword evidence="2" id="KW-1185">Reference proteome</keyword>
<accession>A0ABU1D891</accession>
<sequence>MRIAEPPPDTSSLAGLLTLKRALEQQAHEARDQQRLPQALAIMRQAAGVAETLSSARFDRADTRYELARTLQDLALMEHDAGNLANAIARLERSIRLLEPLAVERSSFHVSNDARRDLAQFTARLGQYVAERADTERARELLQGSLAMFECMCERADSPAGDVLIGFSEALCCLGGLEVGAGNTGAGLQYLERALQMARTGAMKQSGPRHWHQVYDVLRIYLHFMNPAEDVQAWRELALHYRNEAQRLNEQFRTDEFTLYAEGLEHALAELEAERMSSGGR</sequence>
<evidence type="ECO:0000313" key="1">
    <source>
        <dbReference type="EMBL" id="MDR4126634.1"/>
    </source>
</evidence>
<reference evidence="1 2" key="1">
    <citation type="submission" date="2023-08" db="EMBL/GenBank/DDBJ databases">
        <title>Alcaligenaceae gen. nov., a novel taxon isolated from the sludge of Yixing Pesticide Factory.</title>
        <authorList>
            <person name="Ruan L."/>
        </authorList>
    </citation>
    <scope>NUCLEOTIDE SEQUENCE [LARGE SCALE GENOMIC DNA]</scope>
    <source>
        <strain evidence="1 2">LG-2</strain>
    </source>
</reference>
<organism evidence="1 2">
    <name type="scientific">Yanghanlia caeni</name>
    <dbReference type="NCBI Taxonomy" id="3064283"/>
    <lineage>
        <taxon>Bacteria</taxon>
        <taxon>Pseudomonadati</taxon>
        <taxon>Pseudomonadota</taxon>
        <taxon>Betaproteobacteria</taxon>
        <taxon>Burkholderiales</taxon>
        <taxon>Alcaligenaceae</taxon>
        <taxon>Yanghanlia</taxon>
    </lineage>
</organism>
<gene>
    <name evidence="1" type="ORF">Q8947_11650</name>
</gene>
<protein>
    <recommendedName>
        <fullName evidence="3">Tetratricopeptide repeat protein</fullName>
    </recommendedName>
</protein>
<comment type="caution">
    <text evidence="1">The sequence shown here is derived from an EMBL/GenBank/DDBJ whole genome shotgun (WGS) entry which is preliminary data.</text>
</comment>
<evidence type="ECO:0000313" key="2">
    <source>
        <dbReference type="Proteomes" id="UP001232156"/>
    </source>
</evidence>
<dbReference type="InterPro" id="IPR011990">
    <property type="entry name" value="TPR-like_helical_dom_sf"/>
</dbReference>
<dbReference type="RefSeq" id="WP_165279626.1">
    <property type="nucleotide sequence ID" value="NZ_JAUZQE010000031.1"/>
</dbReference>
<evidence type="ECO:0008006" key="3">
    <source>
        <dbReference type="Google" id="ProtNLM"/>
    </source>
</evidence>
<dbReference type="Gene3D" id="1.25.40.10">
    <property type="entry name" value="Tetratricopeptide repeat domain"/>
    <property type="match status" value="1"/>
</dbReference>
<dbReference type="SUPFAM" id="SSF48452">
    <property type="entry name" value="TPR-like"/>
    <property type="match status" value="1"/>
</dbReference>